<evidence type="ECO:0000259" key="1">
    <source>
        <dbReference type="PROSITE" id="PS50878"/>
    </source>
</evidence>
<dbReference type="SUPFAM" id="SSF56219">
    <property type="entry name" value="DNase I-like"/>
    <property type="match status" value="1"/>
</dbReference>
<evidence type="ECO:0000313" key="2">
    <source>
        <dbReference type="Proteomes" id="UP001652625"/>
    </source>
</evidence>
<dbReference type="CDD" id="cd01650">
    <property type="entry name" value="RT_nLTR_like"/>
    <property type="match status" value="1"/>
</dbReference>
<reference evidence="3" key="1">
    <citation type="submission" date="2025-08" db="UniProtKB">
        <authorList>
            <consortium name="RefSeq"/>
        </authorList>
    </citation>
    <scope>IDENTIFICATION</scope>
</reference>
<keyword evidence="2" id="KW-1185">Reference proteome</keyword>
<dbReference type="SUPFAM" id="SSF56672">
    <property type="entry name" value="DNA/RNA polymerases"/>
    <property type="match status" value="1"/>
</dbReference>
<dbReference type="PANTHER" id="PTHR33332">
    <property type="entry name" value="REVERSE TRANSCRIPTASE DOMAIN-CONTAINING PROTEIN"/>
    <property type="match status" value="1"/>
</dbReference>
<dbReference type="InterPro" id="IPR036691">
    <property type="entry name" value="Endo/exonu/phosph_ase_sf"/>
</dbReference>
<dbReference type="InterPro" id="IPR043502">
    <property type="entry name" value="DNA/RNA_pol_sf"/>
</dbReference>
<dbReference type="Pfam" id="PF00078">
    <property type="entry name" value="RVT_1"/>
    <property type="match status" value="1"/>
</dbReference>
<dbReference type="GeneID" id="136086266"/>
<accession>A0ABM4CRW7</accession>
<gene>
    <name evidence="3" type="primary">LOC136086266</name>
</gene>
<organism evidence="2 3">
    <name type="scientific">Hydra vulgaris</name>
    <name type="common">Hydra</name>
    <name type="synonym">Hydra attenuata</name>
    <dbReference type="NCBI Taxonomy" id="6087"/>
    <lineage>
        <taxon>Eukaryota</taxon>
        <taxon>Metazoa</taxon>
        <taxon>Cnidaria</taxon>
        <taxon>Hydrozoa</taxon>
        <taxon>Hydroidolina</taxon>
        <taxon>Anthoathecata</taxon>
        <taxon>Aplanulata</taxon>
        <taxon>Hydridae</taxon>
        <taxon>Hydra</taxon>
    </lineage>
</organism>
<protein>
    <submittedName>
        <fullName evidence="3">Uncharacterized protein LOC136086266</fullName>
    </submittedName>
</protein>
<dbReference type="Proteomes" id="UP001652625">
    <property type="component" value="Chromosome 10"/>
</dbReference>
<evidence type="ECO:0000313" key="3">
    <source>
        <dbReference type="RefSeq" id="XP_065664626.1"/>
    </source>
</evidence>
<dbReference type="RefSeq" id="XP_065664626.1">
    <property type="nucleotide sequence ID" value="XM_065808554.1"/>
</dbReference>
<dbReference type="PROSITE" id="PS50878">
    <property type="entry name" value="RT_POL"/>
    <property type="match status" value="1"/>
</dbReference>
<proteinExistence type="predicted"/>
<feature type="domain" description="Reverse transcriptase" evidence="1">
    <location>
        <begin position="455"/>
        <end position="728"/>
    </location>
</feature>
<dbReference type="InterPro" id="IPR000477">
    <property type="entry name" value="RT_dom"/>
</dbReference>
<name>A0ABM4CRW7_HYDVU</name>
<sequence length="1020" mass="117647">MDDNFLFNFNKENSSFDDYFNEKNIVSEYYSVRESTQFFSKKINNFSILNLNIRSINKNFDNLKLLLHDLNHDFKIISLTETWLKSNEKNCNYELNNYVSIHQPRKTHVGGGVSIFIHKSINFILRNDVNVNDTDCESLCIEITNKATKNIIINSIYRKPGGNFKIFKSYLKTFLSNTNITKKHVYLTGDYNINLLNHSSNVNVQYFLNTLIQHDIIPTISKSTRITNTSSTLLDNIFTNNIHNCLLESGIIKTDITDHFPIFLITNNITDNHSALKSTIQMRQINENSLLHFRNLLSEKIDWDLILQSQEANKAYDLFLAQFCKYYDLAFPLKKIVLNSKSLLSPWMTKGNTQKTWNVINQIIGKKRCSNNNLPQKLIIDGEMISNKETIVEKLNDYFLEVGPNLAISLNITEVRNAYNSLKNNKSAGIDQISVNVVKAIFDIIEPSLFHIFNLSIQSGIVPEKLKIAKISPIFKTGDNTIMSNYRPISVLPCFSKLLERIMYDRLNKYLTKNKILYNKQFGFKKKHSTDHAVIDLINYISDGFNNDCYTLGVFIDLSKAFDTVDHDILIEKLELYGVLNNNLLWFKNYLSNRKQYIVYKENETGNKVITCGVPQGSILGPLLFLLYINDLYLASKTLNLILFADDSNLFYSNKNIKDLFKIFNEELIKVNDWIICNKLSLNVLKTKFLLFHKPSKSDHLPLKLPNLFMNNSVIKRESNVNFLGIILDENISWKSHIKSIENKISKNISVLYRVKPFLNIKSLKIIYFSFIHSYLSYCNIAWGSSNYGKLKKIYSKQKIACKIIFGVKRTAHGEPFLMELNALNVYKLNIYQGVGKKGKAEDAWINVGVTSWSKMKSYGKDKLGKLQAHFTSQAHKVALSDYCHFLMKKGHIDHLMDKSNRLALIEEQKIEVQNRKTVEILINTCKTLGSQGLAFRESDSANQGNFVAVVNLISRHNPTLKAWIEDKALRPYRVTYTSPSFQNEMISLIATELNNKIIDEINSSNFFFRDGRHYSRYVT</sequence>
<dbReference type="Gene3D" id="3.60.10.10">
    <property type="entry name" value="Endonuclease/exonuclease/phosphatase"/>
    <property type="match status" value="1"/>
</dbReference>